<feature type="region of interest" description="Disordered" evidence="1">
    <location>
        <begin position="184"/>
        <end position="275"/>
    </location>
</feature>
<dbReference type="Pfam" id="PF00856">
    <property type="entry name" value="SET"/>
    <property type="match status" value="1"/>
</dbReference>
<dbReference type="SMART" id="SM00317">
    <property type="entry name" value="SET"/>
    <property type="match status" value="1"/>
</dbReference>
<reference evidence="3" key="1">
    <citation type="submission" date="2021-01" db="UniProtKB">
        <authorList>
            <consortium name="EnsemblMetazoa"/>
        </authorList>
    </citation>
    <scope>IDENTIFICATION</scope>
</reference>
<feature type="compositionally biased region" description="Basic and acidic residues" evidence="1">
    <location>
        <begin position="247"/>
        <end position="275"/>
    </location>
</feature>
<dbReference type="GO" id="GO:0005700">
    <property type="term" value="C:polytene chromosome"/>
    <property type="evidence" value="ECO:0007669"/>
    <property type="project" value="TreeGrafter"/>
</dbReference>
<dbReference type="GO" id="GO:0005634">
    <property type="term" value="C:nucleus"/>
    <property type="evidence" value="ECO:0007669"/>
    <property type="project" value="TreeGrafter"/>
</dbReference>
<sequence>MKRSTRSRNAGQKLTNTSPDLSVNSEAYRHCNEGTDPDFLVKHFINQFIGYGVFVNKNISPYEFLCEYPGDLISEEERDEREQIYTEKGLGSYIFDLEYNKQMHFIDGTPTNKIGRFINDSRIGFNAKMVVAAWGGRPHLCLFATSKEIVKGTEVRYCYGATKGASWRKQKQYSTPFNLAQLKLEKPKFDEKTNEEERREQPEEERQEKPEEERQEKPEEERREQPEEERREQPEEERREQPEEERQEQPEEERKEKPEEERREQPEEERKVHEEVPMDFNIVERTQNGVTEIFDEIDPNKSLNAFNIGENLADGNSEYLLFGQEIVDQSQAATTAPYSEVMYKNPSVTNDTSVSVIR</sequence>
<evidence type="ECO:0000259" key="2">
    <source>
        <dbReference type="PROSITE" id="PS50280"/>
    </source>
</evidence>
<accession>A0A7M5VBX3</accession>
<dbReference type="RefSeq" id="XP_066914855.1">
    <property type="nucleotide sequence ID" value="XM_067058754.1"/>
</dbReference>
<dbReference type="InterPro" id="IPR046341">
    <property type="entry name" value="SET_dom_sf"/>
</dbReference>
<dbReference type="PANTHER" id="PTHR46167:SF1">
    <property type="entry name" value="N-LYSINE METHYLTRANSFERASE KMT5A"/>
    <property type="match status" value="1"/>
</dbReference>
<evidence type="ECO:0000313" key="4">
    <source>
        <dbReference type="Proteomes" id="UP000594262"/>
    </source>
</evidence>
<dbReference type="PROSITE" id="PS50280">
    <property type="entry name" value="SET"/>
    <property type="match status" value="1"/>
</dbReference>
<evidence type="ECO:0000256" key="1">
    <source>
        <dbReference type="SAM" id="MobiDB-lite"/>
    </source>
</evidence>
<dbReference type="GeneID" id="136802047"/>
<dbReference type="SUPFAM" id="SSF82199">
    <property type="entry name" value="SET domain"/>
    <property type="match status" value="1"/>
</dbReference>
<dbReference type="GO" id="GO:0006357">
    <property type="term" value="P:regulation of transcription by RNA polymerase II"/>
    <property type="evidence" value="ECO:0007669"/>
    <property type="project" value="TreeGrafter"/>
</dbReference>
<dbReference type="PANTHER" id="PTHR46167">
    <property type="entry name" value="N-LYSINE METHYLTRANSFERASE KMT5A"/>
    <property type="match status" value="1"/>
</dbReference>
<dbReference type="Gene3D" id="2.170.270.10">
    <property type="entry name" value="SET domain"/>
    <property type="match status" value="1"/>
</dbReference>
<dbReference type="InterPro" id="IPR051760">
    <property type="entry name" value="KMT5A"/>
</dbReference>
<protein>
    <recommendedName>
        <fullName evidence="2">SET domain-containing protein</fullName>
    </recommendedName>
</protein>
<dbReference type="GO" id="GO:0042799">
    <property type="term" value="F:histone H4K20 methyltransferase activity"/>
    <property type="evidence" value="ECO:0007669"/>
    <property type="project" value="TreeGrafter"/>
</dbReference>
<feature type="region of interest" description="Disordered" evidence="1">
    <location>
        <begin position="1"/>
        <end position="21"/>
    </location>
</feature>
<dbReference type="InterPro" id="IPR001214">
    <property type="entry name" value="SET_dom"/>
</dbReference>
<dbReference type="EnsemblMetazoa" id="CLYHEMT009877.1">
    <property type="protein sequence ID" value="CLYHEMP009877.1"/>
    <property type="gene ID" value="CLYHEMG009877"/>
</dbReference>
<name>A0A7M5VBX3_9CNID</name>
<dbReference type="GO" id="GO:0043516">
    <property type="term" value="P:regulation of DNA damage response, signal transduction by p53 class mediator"/>
    <property type="evidence" value="ECO:0007669"/>
    <property type="project" value="TreeGrafter"/>
</dbReference>
<feature type="domain" description="SET" evidence="2">
    <location>
        <begin position="19"/>
        <end position="160"/>
    </location>
</feature>
<dbReference type="Proteomes" id="UP000594262">
    <property type="component" value="Unplaced"/>
</dbReference>
<keyword evidence="4" id="KW-1185">Reference proteome</keyword>
<dbReference type="AlphaFoldDB" id="A0A7M5VBX3"/>
<organism evidence="3 4">
    <name type="scientific">Clytia hemisphaerica</name>
    <dbReference type="NCBI Taxonomy" id="252671"/>
    <lineage>
        <taxon>Eukaryota</taxon>
        <taxon>Metazoa</taxon>
        <taxon>Cnidaria</taxon>
        <taxon>Hydrozoa</taxon>
        <taxon>Hydroidolina</taxon>
        <taxon>Leptothecata</taxon>
        <taxon>Obeliida</taxon>
        <taxon>Clytiidae</taxon>
        <taxon>Clytia</taxon>
    </lineage>
</organism>
<proteinExistence type="predicted"/>
<evidence type="ECO:0000313" key="3">
    <source>
        <dbReference type="EnsemblMetazoa" id="CLYHEMP009877.1"/>
    </source>
</evidence>
<dbReference type="EnsemblMetazoa" id="CLYHEMT009877.3">
    <property type="protein sequence ID" value="CLYHEMP009877.3"/>
    <property type="gene ID" value="CLYHEMG009877"/>
</dbReference>
<dbReference type="OrthoDB" id="5989306at2759"/>
<feature type="compositionally biased region" description="Basic and acidic residues" evidence="1">
    <location>
        <begin position="184"/>
        <end position="241"/>
    </location>
</feature>
<feature type="compositionally biased region" description="Polar residues" evidence="1">
    <location>
        <begin position="7"/>
        <end position="21"/>
    </location>
</feature>